<evidence type="ECO:0000256" key="1">
    <source>
        <dbReference type="ARBA" id="ARBA00023157"/>
    </source>
</evidence>
<dbReference type="Proteomes" id="UP000298327">
    <property type="component" value="Unassembled WGS sequence"/>
</dbReference>
<organism evidence="7 8">
    <name type="scientific">Dentipellis fragilis</name>
    <dbReference type="NCBI Taxonomy" id="205917"/>
    <lineage>
        <taxon>Eukaryota</taxon>
        <taxon>Fungi</taxon>
        <taxon>Dikarya</taxon>
        <taxon>Basidiomycota</taxon>
        <taxon>Agaricomycotina</taxon>
        <taxon>Agaricomycetes</taxon>
        <taxon>Russulales</taxon>
        <taxon>Hericiaceae</taxon>
        <taxon>Dentipellis</taxon>
    </lineage>
</organism>
<evidence type="ECO:0000313" key="8">
    <source>
        <dbReference type="Proteomes" id="UP000298327"/>
    </source>
</evidence>
<dbReference type="InterPro" id="IPR029058">
    <property type="entry name" value="AB_hydrolase_fold"/>
</dbReference>
<dbReference type="PANTHER" id="PTHR45856:SF24">
    <property type="entry name" value="FUNGAL LIPASE-LIKE DOMAIN-CONTAINING PROTEIN"/>
    <property type="match status" value="1"/>
</dbReference>
<evidence type="ECO:0000256" key="3">
    <source>
        <dbReference type="ARBA" id="ARBA00047591"/>
    </source>
</evidence>
<evidence type="ECO:0000256" key="5">
    <source>
        <dbReference type="SAM" id="MobiDB-lite"/>
    </source>
</evidence>
<comment type="catalytic activity">
    <reaction evidence="4">
        <text>a monoacylglycerol + H2O = glycerol + a fatty acid + H(+)</text>
        <dbReference type="Rhea" id="RHEA:15245"/>
        <dbReference type="ChEBI" id="CHEBI:15377"/>
        <dbReference type="ChEBI" id="CHEBI:15378"/>
        <dbReference type="ChEBI" id="CHEBI:17408"/>
        <dbReference type="ChEBI" id="CHEBI:17754"/>
        <dbReference type="ChEBI" id="CHEBI:28868"/>
    </reaction>
</comment>
<sequence length="291" mass="31988">MRWLRTIATFGSIVACSSRQFPLPLPVGGIPDSTYDELVRFTKFSSAVYQFICPRPLGSTLVESFTSIITDAHGFVARDDETREIVVAFRGSRDLEDLLTDGNVILIPYESPGVQLNSTEPIEVHAGFLISFNSIARTAIAVVQEQLESYPNYTVVATGHSLGGAIASLASVSLRVHFPSARIRLFTFGQPRTGNLGYADAVSELLGNANVYRGCFLLSISPEYLTDVHPLYSRSHLDGVPTILPESWGYRHHATEYWQYMEPPEPSTVRRCSGQEDPSCSDSIGQHSSPV</sequence>
<dbReference type="AlphaFoldDB" id="A0A4Y9ZCV1"/>
<name>A0A4Y9ZCV1_9AGAM</name>
<comment type="similarity">
    <text evidence="2">Belongs to the AB hydrolase superfamily. Lipase family. Class 3 subfamily.</text>
</comment>
<keyword evidence="8" id="KW-1185">Reference proteome</keyword>
<proteinExistence type="inferred from homology"/>
<feature type="domain" description="Fungal lipase-type" evidence="6">
    <location>
        <begin position="86"/>
        <end position="212"/>
    </location>
</feature>
<keyword evidence="1" id="KW-1015">Disulfide bond</keyword>
<feature type="region of interest" description="Disordered" evidence="5">
    <location>
        <begin position="266"/>
        <end position="291"/>
    </location>
</feature>
<dbReference type="SUPFAM" id="SSF53474">
    <property type="entry name" value="alpha/beta-Hydrolases"/>
    <property type="match status" value="1"/>
</dbReference>
<reference evidence="7 8" key="1">
    <citation type="submission" date="2019-02" db="EMBL/GenBank/DDBJ databases">
        <title>Genome sequencing of the rare red list fungi Dentipellis fragilis.</title>
        <authorList>
            <person name="Buettner E."/>
            <person name="Kellner H."/>
        </authorList>
    </citation>
    <scope>NUCLEOTIDE SEQUENCE [LARGE SCALE GENOMIC DNA]</scope>
    <source>
        <strain evidence="7 8">DSM 105465</strain>
    </source>
</reference>
<comment type="caution">
    <text evidence="7">The sequence shown here is derived from an EMBL/GenBank/DDBJ whole genome shotgun (WGS) entry which is preliminary data.</text>
</comment>
<dbReference type="GO" id="GO:0006629">
    <property type="term" value="P:lipid metabolic process"/>
    <property type="evidence" value="ECO:0007669"/>
    <property type="project" value="InterPro"/>
</dbReference>
<feature type="compositionally biased region" description="Polar residues" evidence="5">
    <location>
        <begin position="276"/>
        <end position="291"/>
    </location>
</feature>
<accession>A0A4Y9ZCV1</accession>
<comment type="catalytic activity">
    <reaction evidence="3">
        <text>a diacylglycerol + H2O = a monoacylglycerol + a fatty acid + H(+)</text>
        <dbReference type="Rhea" id="RHEA:32731"/>
        <dbReference type="ChEBI" id="CHEBI:15377"/>
        <dbReference type="ChEBI" id="CHEBI:15378"/>
        <dbReference type="ChEBI" id="CHEBI:17408"/>
        <dbReference type="ChEBI" id="CHEBI:18035"/>
        <dbReference type="ChEBI" id="CHEBI:28868"/>
    </reaction>
</comment>
<dbReference type="PROSITE" id="PS51257">
    <property type="entry name" value="PROKAR_LIPOPROTEIN"/>
    <property type="match status" value="1"/>
</dbReference>
<evidence type="ECO:0000256" key="2">
    <source>
        <dbReference type="ARBA" id="ARBA00043996"/>
    </source>
</evidence>
<dbReference type="CDD" id="cd00519">
    <property type="entry name" value="Lipase_3"/>
    <property type="match status" value="1"/>
</dbReference>
<dbReference type="PANTHER" id="PTHR45856">
    <property type="entry name" value="ALPHA/BETA-HYDROLASES SUPERFAMILY PROTEIN"/>
    <property type="match status" value="1"/>
</dbReference>
<evidence type="ECO:0000313" key="7">
    <source>
        <dbReference type="EMBL" id="TFY71631.1"/>
    </source>
</evidence>
<dbReference type="InterPro" id="IPR051218">
    <property type="entry name" value="Sec_MonoDiacylglyc_Lipase"/>
</dbReference>
<evidence type="ECO:0000259" key="6">
    <source>
        <dbReference type="Pfam" id="PF01764"/>
    </source>
</evidence>
<evidence type="ECO:0000256" key="4">
    <source>
        <dbReference type="ARBA" id="ARBA00048461"/>
    </source>
</evidence>
<dbReference type="InterPro" id="IPR002921">
    <property type="entry name" value="Fungal_lipase-type"/>
</dbReference>
<dbReference type="Pfam" id="PF01764">
    <property type="entry name" value="Lipase_3"/>
    <property type="match status" value="1"/>
</dbReference>
<dbReference type="EMBL" id="SEOQ01000043">
    <property type="protein sequence ID" value="TFY71631.1"/>
    <property type="molecule type" value="Genomic_DNA"/>
</dbReference>
<dbReference type="OrthoDB" id="438440at2759"/>
<gene>
    <name evidence="7" type="ORF">EVG20_g1384</name>
</gene>
<dbReference type="Gene3D" id="3.40.50.1820">
    <property type="entry name" value="alpha/beta hydrolase"/>
    <property type="match status" value="1"/>
</dbReference>
<protein>
    <recommendedName>
        <fullName evidence="6">Fungal lipase-type domain-containing protein</fullName>
    </recommendedName>
</protein>